<reference evidence="2 3" key="1">
    <citation type="journal article" date="2019" name="Nat. Ecol. Evol.">
        <title>Megaphylogeny resolves global patterns of mushroom evolution.</title>
        <authorList>
            <person name="Varga T."/>
            <person name="Krizsan K."/>
            <person name="Foldi C."/>
            <person name="Dima B."/>
            <person name="Sanchez-Garcia M."/>
            <person name="Sanchez-Ramirez S."/>
            <person name="Szollosi G.J."/>
            <person name="Szarkandi J.G."/>
            <person name="Papp V."/>
            <person name="Albert L."/>
            <person name="Andreopoulos W."/>
            <person name="Angelini C."/>
            <person name="Antonin V."/>
            <person name="Barry K.W."/>
            <person name="Bougher N.L."/>
            <person name="Buchanan P."/>
            <person name="Buyck B."/>
            <person name="Bense V."/>
            <person name="Catcheside P."/>
            <person name="Chovatia M."/>
            <person name="Cooper J."/>
            <person name="Damon W."/>
            <person name="Desjardin D."/>
            <person name="Finy P."/>
            <person name="Geml J."/>
            <person name="Haridas S."/>
            <person name="Hughes K."/>
            <person name="Justo A."/>
            <person name="Karasinski D."/>
            <person name="Kautmanova I."/>
            <person name="Kiss B."/>
            <person name="Kocsube S."/>
            <person name="Kotiranta H."/>
            <person name="LaButti K.M."/>
            <person name="Lechner B.E."/>
            <person name="Liimatainen K."/>
            <person name="Lipzen A."/>
            <person name="Lukacs Z."/>
            <person name="Mihaltcheva S."/>
            <person name="Morgado L.N."/>
            <person name="Niskanen T."/>
            <person name="Noordeloos M.E."/>
            <person name="Ohm R.A."/>
            <person name="Ortiz-Santana B."/>
            <person name="Ovrebo C."/>
            <person name="Racz N."/>
            <person name="Riley R."/>
            <person name="Savchenko A."/>
            <person name="Shiryaev A."/>
            <person name="Soop K."/>
            <person name="Spirin V."/>
            <person name="Szebenyi C."/>
            <person name="Tomsovsky M."/>
            <person name="Tulloss R.E."/>
            <person name="Uehling J."/>
            <person name="Grigoriev I.V."/>
            <person name="Vagvolgyi C."/>
            <person name="Papp T."/>
            <person name="Martin F.M."/>
            <person name="Miettinen O."/>
            <person name="Hibbett D.S."/>
            <person name="Nagy L.G."/>
        </authorList>
    </citation>
    <scope>NUCLEOTIDE SEQUENCE [LARGE SCALE GENOMIC DNA]</scope>
    <source>
        <strain evidence="2 3">FP101781</strain>
    </source>
</reference>
<keyword evidence="3" id="KW-1185">Reference proteome</keyword>
<dbReference type="Proteomes" id="UP000298030">
    <property type="component" value="Unassembled WGS sequence"/>
</dbReference>
<dbReference type="OrthoDB" id="3059973at2759"/>
<protein>
    <submittedName>
        <fullName evidence="2">Uncharacterized protein</fullName>
    </submittedName>
</protein>
<sequence>MRNCLHAAQSRKAMSKILKEESRMEKQSLKVAITELESLQRAHKESMKLEANAITSHSKTKSEHTKNMSLFEGLKKEYQIMERKVETSAIVLKRADEALEQHKARVREAMSAVKQKKEEVDVLRAQHSAEERERAIRMSGLKKKETMPDALESDEVVSDIATKQKHRPRFSGIMAPL</sequence>
<dbReference type="STRING" id="71717.A0A4Y7STG9"/>
<name>A0A4Y7STG9_COPMI</name>
<evidence type="ECO:0000313" key="3">
    <source>
        <dbReference type="Proteomes" id="UP000298030"/>
    </source>
</evidence>
<gene>
    <name evidence="2" type="ORF">FA13DRAFT_1187809</name>
</gene>
<feature type="compositionally biased region" description="Basic and acidic residues" evidence="1">
    <location>
        <begin position="131"/>
        <end position="147"/>
    </location>
</feature>
<dbReference type="AlphaFoldDB" id="A0A4Y7STG9"/>
<accession>A0A4Y7STG9</accession>
<comment type="caution">
    <text evidence="2">The sequence shown here is derived from an EMBL/GenBank/DDBJ whole genome shotgun (WGS) entry which is preliminary data.</text>
</comment>
<feature type="region of interest" description="Disordered" evidence="1">
    <location>
        <begin position="131"/>
        <end position="177"/>
    </location>
</feature>
<evidence type="ECO:0000313" key="2">
    <source>
        <dbReference type="EMBL" id="TEB25155.1"/>
    </source>
</evidence>
<proteinExistence type="predicted"/>
<dbReference type="EMBL" id="QPFP01000059">
    <property type="protein sequence ID" value="TEB25155.1"/>
    <property type="molecule type" value="Genomic_DNA"/>
</dbReference>
<organism evidence="2 3">
    <name type="scientific">Coprinellus micaceus</name>
    <name type="common">Glistening ink-cap mushroom</name>
    <name type="synonym">Coprinus micaceus</name>
    <dbReference type="NCBI Taxonomy" id="71717"/>
    <lineage>
        <taxon>Eukaryota</taxon>
        <taxon>Fungi</taxon>
        <taxon>Dikarya</taxon>
        <taxon>Basidiomycota</taxon>
        <taxon>Agaricomycotina</taxon>
        <taxon>Agaricomycetes</taxon>
        <taxon>Agaricomycetidae</taxon>
        <taxon>Agaricales</taxon>
        <taxon>Agaricineae</taxon>
        <taxon>Psathyrellaceae</taxon>
        <taxon>Coprinellus</taxon>
    </lineage>
</organism>
<evidence type="ECO:0000256" key="1">
    <source>
        <dbReference type="SAM" id="MobiDB-lite"/>
    </source>
</evidence>